<sequence length="80" mass="8972">MPCRRRQHFADCEAILASPDPGTRALATAARAEHAWPSSGTTVTLARCGRVATVDWRGRGRNWLWMVTERTVPYSMPRTC</sequence>
<protein>
    <submittedName>
        <fullName evidence="1">Uncharacterized protein</fullName>
    </submittedName>
</protein>
<dbReference type="RefSeq" id="WP_263248679.1">
    <property type="nucleotide sequence ID" value="NZ_BAABLT010000041.1"/>
</dbReference>
<accession>A0ABW3FYH3</accession>
<reference evidence="2" key="1">
    <citation type="journal article" date="2019" name="Int. J. Syst. Evol. Microbiol.">
        <title>The Global Catalogue of Microorganisms (GCM) 10K type strain sequencing project: providing services to taxonomists for standard genome sequencing and annotation.</title>
        <authorList>
            <consortium name="The Broad Institute Genomics Platform"/>
            <consortium name="The Broad Institute Genome Sequencing Center for Infectious Disease"/>
            <person name="Wu L."/>
            <person name="Ma J."/>
        </authorList>
    </citation>
    <scope>NUCLEOTIDE SEQUENCE [LARGE SCALE GENOMIC DNA]</scope>
    <source>
        <strain evidence="2">CCUG 56401</strain>
    </source>
</reference>
<gene>
    <name evidence="1" type="ORF">ACFQ16_27345</name>
</gene>
<dbReference type="EMBL" id="JBHTIW010000035">
    <property type="protein sequence ID" value="MFD0923477.1"/>
    <property type="molecule type" value="Genomic_DNA"/>
</dbReference>
<evidence type="ECO:0000313" key="2">
    <source>
        <dbReference type="Proteomes" id="UP001597018"/>
    </source>
</evidence>
<proteinExistence type="predicted"/>
<name>A0ABW3FYH3_9PSEU</name>
<keyword evidence="2" id="KW-1185">Reference proteome</keyword>
<organism evidence="1 2">
    <name type="scientific">Saccharopolyspora rosea</name>
    <dbReference type="NCBI Taxonomy" id="524884"/>
    <lineage>
        <taxon>Bacteria</taxon>
        <taxon>Bacillati</taxon>
        <taxon>Actinomycetota</taxon>
        <taxon>Actinomycetes</taxon>
        <taxon>Pseudonocardiales</taxon>
        <taxon>Pseudonocardiaceae</taxon>
        <taxon>Saccharopolyspora</taxon>
    </lineage>
</organism>
<comment type="caution">
    <text evidence="1">The sequence shown here is derived from an EMBL/GenBank/DDBJ whole genome shotgun (WGS) entry which is preliminary data.</text>
</comment>
<dbReference type="Proteomes" id="UP001597018">
    <property type="component" value="Unassembled WGS sequence"/>
</dbReference>
<evidence type="ECO:0000313" key="1">
    <source>
        <dbReference type="EMBL" id="MFD0923477.1"/>
    </source>
</evidence>